<evidence type="ECO:0000313" key="2">
    <source>
        <dbReference type="Proteomes" id="UP000011713"/>
    </source>
</evidence>
<dbReference type="InParanoid" id="M4C254"/>
<name>M4C254_HYAAE</name>
<dbReference type="PANTHER" id="PTHR46366:SF1">
    <property type="entry name" value="PDZ DOMAIN-CONTAINING PROTEIN C1685.05"/>
    <property type="match status" value="1"/>
</dbReference>
<dbReference type="EnsemblProtists" id="HpaT813169">
    <property type="protein sequence ID" value="HpaP813169"/>
    <property type="gene ID" value="HpaG813169"/>
</dbReference>
<protein>
    <recommendedName>
        <fullName evidence="3">PDZ domain-containing protein</fullName>
    </recommendedName>
</protein>
<dbReference type="STRING" id="559515.M4C254"/>
<dbReference type="VEuPathDB" id="FungiDB:HpaG813169"/>
<dbReference type="PANTHER" id="PTHR46366">
    <property type="entry name" value="PRO-APOPTOTIC SERINE PROTEASE NMA111"/>
    <property type="match status" value="1"/>
</dbReference>
<accession>M4C254</accession>
<dbReference type="AlphaFoldDB" id="M4C254"/>
<dbReference type="EMBL" id="JH598115">
    <property type="status" value="NOT_ANNOTATED_CDS"/>
    <property type="molecule type" value="Genomic_DNA"/>
</dbReference>
<proteinExistence type="predicted"/>
<reference evidence="1" key="2">
    <citation type="submission" date="2015-06" db="UniProtKB">
        <authorList>
            <consortium name="EnsemblProtists"/>
        </authorList>
    </citation>
    <scope>IDENTIFICATION</scope>
    <source>
        <strain evidence="1">Emoy2</strain>
    </source>
</reference>
<evidence type="ECO:0008006" key="3">
    <source>
        <dbReference type="Google" id="ProtNLM"/>
    </source>
</evidence>
<dbReference type="Proteomes" id="UP000011713">
    <property type="component" value="Unassembled WGS sequence"/>
</dbReference>
<evidence type="ECO:0000313" key="1">
    <source>
        <dbReference type="EnsemblProtists" id="HpaP813169"/>
    </source>
</evidence>
<reference evidence="2" key="1">
    <citation type="journal article" date="2010" name="Science">
        <title>Signatures of adaptation to obligate biotrophy in the Hyaloperonospora arabidopsidis genome.</title>
        <authorList>
            <person name="Baxter L."/>
            <person name="Tripathy S."/>
            <person name="Ishaque N."/>
            <person name="Boot N."/>
            <person name="Cabral A."/>
            <person name="Kemen E."/>
            <person name="Thines M."/>
            <person name="Ah-Fong A."/>
            <person name="Anderson R."/>
            <person name="Badejoko W."/>
            <person name="Bittner-Eddy P."/>
            <person name="Boore J.L."/>
            <person name="Chibucos M.C."/>
            <person name="Coates M."/>
            <person name="Dehal P."/>
            <person name="Delehaunty K."/>
            <person name="Dong S."/>
            <person name="Downton P."/>
            <person name="Dumas B."/>
            <person name="Fabro G."/>
            <person name="Fronick C."/>
            <person name="Fuerstenberg S.I."/>
            <person name="Fulton L."/>
            <person name="Gaulin E."/>
            <person name="Govers F."/>
            <person name="Hughes L."/>
            <person name="Humphray S."/>
            <person name="Jiang R.H."/>
            <person name="Judelson H."/>
            <person name="Kamoun S."/>
            <person name="Kyung K."/>
            <person name="Meijer H."/>
            <person name="Minx P."/>
            <person name="Morris P."/>
            <person name="Nelson J."/>
            <person name="Phuntumart V."/>
            <person name="Qutob D."/>
            <person name="Rehmany A."/>
            <person name="Rougon-Cardoso A."/>
            <person name="Ryden P."/>
            <person name="Torto-Alalibo T."/>
            <person name="Studholme D."/>
            <person name="Wang Y."/>
            <person name="Win J."/>
            <person name="Wood J."/>
            <person name="Clifton S.W."/>
            <person name="Rogers J."/>
            <person name="Van den Ackerveken G."/>
            <person name="Jones J.D."/>
            <person name="McDowell J.M."/>
            <person name="Beynon J."/>
            <person name="Tyler B.M."/>
        </authorList>
    </citation>
    <scope>NUCLEOTIDE SEQUENCE [LARGE SCALE GENOMIC DNA]</scope>
    <source>
        <strain evidence="2">Emoy2</strain>
    </source>
</reference>
<dbReference type="eggNOG" id="KOG1421">
    <property type="taxonomic scope" value="Eukaryota"/>
</dbReference>
<organism evidence="1 2">
    <name type="scientific">Hyaloperonospora arabidopsidis (strain Emoy2)</name>
    <name type="common">Downy mildew agent</name>
    <name type="synonym">Peronospora arabidopsidis</name>
    <dbReference type="NCBI Taxonomy" id="559515"/>
    <lineage>
        <taxon>Eukaryota</taxon>
        <taxon>Sar</taxon>
        <taxon>Stramenopiles</taxon>
        <taxon>Oomycota</taxon>
        <taxon>Peronosporomycetes</taxon>
        <taxon>Peronosporales</taxon>
        <taxon>Peronosporaceae</taxon>
        <taxon>Hyaloperonospora</taxon>
    </lineage>
</organism>
<dbReference type="HOGENOM" id="CLU_1558210_0_0_1"/>
<sequence>MKSVVTKLDRLALRDFQPPRYKACNVEVLHFDRITKSVGGVFINDAGAVNALWLPISYQDNAGRKESFRGLPVSTVRPIIDVRASRIPVSLNILPAQLLTYPLSKARPGLGLLDGRIQKLKSCYEDKRQVLGIKRCAAGTDCAKKFESGDLLLAIDGRVVVRECGRGSRSGW</sequence>
<keyword evidence="2" id="KW-1185">Reference proteome</keyword>